<evidence type="ECO:0000313" key="2">
    <source>
        <dbReference type="EMBL" id="MEE4024007.1"/>
    </source>
</evidence>
<proteinExistence type="predicted"/>
<dbReference type="CDD" id="cd05154">
    <property type="entry name" value="ACAD10_11_N-like"/>
    <property type="match status" value="1"/>
</dbReference>
<comment type="caution">
    <text evidence="2">The sequence shown here is derived from an EMBL/GenBank/DDBJ whole genome shotgun (WGS) entry which is preliminary data.</text>
</comment>
<feature type="domain" description="Aminoglycoside phosphotransferase" evidence="1">
    <location>
        <begin position="32"/>
        <end position="247"/>
    </location>
</feature>
<dbReference type="SUPFAM" id="SSF56112">
    <property type="entry name" value="Protein kinase-like (PK-like)"/>
    <property type="match status" value="1"/>
</dbReference>
<sequence>MTTIPGMDEASYARLVALLQAHDLVDAHDEVTVRHISGGRSNITYRIDAAQRALVLRRPPLGHVLSTAHDMSREYRVLTGLGQAHERIPVPATHVMCDDTEIIGAPFYVMDYVPGDVLRTADQALSVTSEQQHRLGEDLTDVLAALHMVDPDAVGLGDFGRPAGFMERQVRRWTRQLELSRSRDLPDIERFATLLSETVPEQHYSSIVHGDYRLDNCLVRDGAIAAVLDWEMSTLGDPLSDVGLFFVYHAGLSGIDNPVVTAIDGLGAYPPIATLLDRYADRTGFDLADLGWYIAFGWFKLAVICEGIHYRETLGETLGGGFEGVAELVGPCIERGLAALNERTSL</sequence>
<protein>
    <submittedName>
        <fullName evidence="2">Phosphotransferase family protein</fullName>
    </submittedName>
</protein>
<dbReference type="InterPro" id="IPR002575">
    <property type="entry name" value="Aminoglycoside_PTrfase"/>
</dbReference>
<gene>
    <name evidence="2" type="ORF">V1Y59_13045</name>
</gene>
<dbReference type="RefSeq" id="WP_330505399.1">
    <property type="nucleotide sequence ID" value="NZ_JAZDUE010000010.1"/>
</dbReference>
<dbReference type="PANTHER" id="PTHR47829:SF1">
    <property type="entry name" value="HAD FAMILY PHOSPHATASE"/>
    <property type="match status" value="1"/>
</dbReference>
<dbReference type="Gene3D" id="3.90.1200.10">
    <property type="match status" value="1"/>
</dbReference>
<dbReference type="Proteomes" id="UP001335729">
    <property type="component" value="Unassembled WGS sequence"/>
</dbReference>
<dbReference type="Pfam" id="PF01636">
    <property type="entry name" value="APH"/>
    <property type="match status" value="1"/>
</dbReference>
<evidence type="ECO:0000313" key="3">
    <source>
        <dbReference type="Proteomes" id="UP001335729"/>
    </source>
</evidence>
<name>A0ABU7MUN9_9ACTN</name>
<dbReference type="PANTHER" id="PTHR47829">
    <property type="entry name" value="HYDROLASE, PUTATIVE (AFU_ORTHOLOGUE AFUA_1G12880)-RELATED"/>
    <property type="match status" value="1"/>
</dbReference>
<reference evidence="2 3" key="1">
    <citation type="submission" date="2024-01" db="EMBL/GenBank/DDBJ databases">
        <title>Draft genome sequence of Gordonia sp. PKS22-38.</title>
        <authorList>
            <person name="Suphannarot A."/>
            <person name="Mingma R."/>
        </authorList>
    </citation>
    <scope>NUCLEOTIDE SEQUENCE [LARGE SCALE GENOMIC DNA]</scope>
    <source>
        <strain evidence="2 3">PKS22-38</strain>
    </source>
</reference>
<dbReference type="InterPro" id="IPR041726">
    <property type="entry name" value="ACAD10_11_N"/>
</dbReference>
<evidence type="ECO:0000259" key="1">
    <source>
        <dbReference type="Pfam" id="PF01636"/>
    </source>
</evidence>
<dbReference type="Gene3D" id="3.30.200.20">
    <property type="entry name" value="Phosphorylase Kinase, domain 1"/>
    <property type="match status" value="1"/>
</dbReference>
<keyword evidence="3" id="KW-1185">Reference proteome</keyword>
<dbReference type="InterPro" id="IPR011009">
    <property type="entry name" value="Kinase-like_dom_sf"/>
</dbReference>
<dbReference type="EMBL" id="JAZDUE010000010">
    <property type="protein sequence ID" value="MEE4024007.1"/>
    <property type="molecule type" value="Genomic_DNA"/>
</dbReference>
<accession>A0ABU7MUN9</accession>
<dbReference type="InterPro" id="IPR052898">
    <property type="entry name" value="ACAD10-like"/>
</dbReference>
<organism evidence="2 3">
    <name type="scientific">Gordonia prachuapensis</name>
    <dbReference type="NCBI Taxonomy" id="3115651"/>
    <lineage>
        <taxon>Bacteria</taxon>
        <taxon>Bacillati</taxon>
        <taxon>Actinomycetota</taxon>
        <taxon>Actinomycetes</taxon>
        <taxon>Mycobacteriales</taxon>
        <taxon>Gordoniaceae</taxon>
        <taxon>Gordonia</taxon>
    </lineage>
</organism>